<feature type="domain" description="N-acetyltransferase" evidence="1">
    <location>
        <begin position="2"/>
        <end position="87"/>
    </location>
</feature>
<dbReference type="EMBL" id="FOBI01000011">
    <property type="protein sequence ID" value="SEL44416.1"/>
    <property type="molecule type" value="Genomic_DNA"/>
</dbReference>
<organism evidence="2 3">
    <name type="scientific">Colwellia chukchiensis</name>
    <dbReference type="NCBI Taxonomy" id="641665"/>
    <lineage>
        <taxon>Bacteria</taxon>
        <taxon>Pseudomonadati</taxon>
        <taxon>Pseudomonadota</taxon>
        <taxon>Gammaproteobacteria</taxon>
        <taxon>Alteromonadales</taxon>
        <taxon>Colwelliaceae</taxon>
        <taxon>Colwellia</taxon>
    </lineage>
</organism>
<dbReference type="PANTHER" id="PTHR31435">
    <property type="entry name" value="PROTEIN NATD1"/>
    <property type="match status" value="1"/>
</dbReference>
<accession>A0A1H7Q966</accession>
<reference evidence="3" key="1">
    <citation type="submission" date="2016-10" db="EMBL/GenBank/DDBJ databases">
        <authorList>
            <person name="Varghese N."/>
            <person name="Submissions S."/>
        </authorList>
    </citation>
    <scope>NUCLEOTIDE SEQUENCE [LARGE SCALE GENOMIC DNA]</scope>
    <source>
        <strain evidence="3">CGMCC 1.9127</strain>
    </source>
</reference>
<evidence type="ECO:0000313" key="2">
    <source>
        <dbReference type="EMBL" id="SEL44416.1"/>
    </source>
</evidence>
<dbReference type="Proteomes" id="UP000199297">
    <property type="component" value="Unassembled WGS sequence"/>
</dbReference>
<sequence>MFHNAQACQYEYHIDGHIAYIRYQEVNGHLHLTHTLVPEQLAGQGIAKALLEAVLAQLAKEHKKAVAKCSYIAHYQAKNPAKQALFAKPE</sequence>
<dbReference type="Pfam" id="PF14542">
    <property type="entry name" value="Acetyltransf_CG"/>
    <property type="match status" value="1"/>
</dbReference>
<dbReference type="PANTHER" id="PTHR31435:SF9">
    <property type="entry name" value="PROTEIN NATD1"/>
    <property type="match status" value="1"/>
</dbReference>
<proteinExistence type="predicted"/>
<dbReference type="InterPro" id="IPR031165">
    <property type="entry name" value="GNAT_YJDJ"/>
</dbReference>
<protein>
    <recommendedName>
        <fullName evidence="1">N-acetyltransferase domain-containing protein</fullName>
    </recommendedName>
</protein>
<dbReference type="STRING" id="641665.GCA_002104455_00925"/>
<dbReference type="InterPro" id="IPR045057">
    <property type="entry name" value="Gcn5-rel_NAT"/>
</dbReference>
<dbReference type="AlphaFoldDB" id="A0A1H7Q966"/>
<dbReference type="OrthoDB" id="9813275at2"/>
<dbReference type="SUPFAM" id="SSF55729">
    <property type="entry name" value="Acyl-CoA N-acyltransferases (Nat)"/>
    <property type="match status" value="1"/>
</dbReference>
<gene>
    <name evidence="2" type="ORF">SAMN05216262_11120</name>
</gene>
<dbReference type="RefSeq" id="WP_085285316.1">
    <property type="nucleotide sequence ID" value="NZ_FOBI01000011.1"/>
</dbReference>
<evidence type="ECO:0000259" key="1">
    <source>
        <dbReference type="PROSITE" id="PS51729"/>
    </source>
</evidence>
<keyword evidence="3" id="KW-1185">Reference proteome</keyword>
<evidence type="ECO:0000313" key="3">
    <source>
        <dbReference type="Proteomes" id="UP000199297"/>
    </source>
</evidence>
<dbReference type="PROSITE" id="PS51729">
    <property type="entry name" value="GNAT_YJDJ"/>
    <property type="match status" value="1"/>
</dbReference>
<dbReference type="Gene3D" id="3.40.630.30">
    <property type="match status" value="1"/>
</dbReference>
<dbReference type="InterPro" id="IPR016181">
    <property type="entry name" value="Acyl_CoA_acyltransferase"/>
</dbReference>
<name>A0A1H7Q966_9GAMM</name>
<dbReference type="CDD" id="cd04301">
    <property type="entry name" value="NAT_SF"/>
    <property type="match status" value="1"/>
</dbReference>